<gene>
    <name evidence="3" type="ORF">DSCA_54680</name>
</gene>
<keyword evidence="4" id="KW-1185">Reference proteome</keyword>
<sequence>MNYLYYPGCSLTASAREYDLATRAALAAAGVDLTEIKDWTCCGASAAAPISELLSLSLSARNLALAEQMAADGQVLVPCSACYLNLKKAHDTLNNDAGSRARINDALAAVDLTVAGSVRVRHLLDVLATDLGAGRLAPLVHRSLSGLTVAAYYGCQCLRPYREFDDPERPVSMTPLIEATGAAVHPWEMGARCCGASLVSTQPAAGLERVCAILKAARGADLIVTVCPMCQMNLDGWQSRASRMAGEDLSVTVLYLPQLLGLAMGISPRELGMDLNLAVMKEVREKLQM</sequence>
<protein>
    <submittedName>
        <fullName evidence="3">Heterodisulfide reductase subunit B</fullName>
    </submittedName>
</protein>
<name>A0A5K7YSA5_9BACT</name>
<dbReference type="PANTHER" id="PTHR42947">
    <property type="entry name" value="COB--COM HETERODISULFIDE REDUCTASE SUBUNIT B 1"/>
    <property type="match status" value="1"/>
</dbReference>
<dbReference type="RefSeq" id="WP_155319355.1">
    <property type="nucleotide sequence ID" value="NZ_AP021874.1"/>
</dbReference>
<feature type="domain" description="Cysteine-rich" evidence="2">
    <location>
        <begin position="149"/>
        <end position="235"/>
    </location>
</feature>
<dbReference type="AlphaFoldDB" id="A0A5K7YSA5"/>
<keyword evidence="1" id="KW-0560">Oxidoreductase</keyword>
<dbReference type="OrthoDB" id="9777685at2"/>
<accession>A0A5K7YSA5</accession>
<dbReference type="Gene3D" id="1.20.1050.140">
    <property type="match status" value="1"/>
</dbReference>
<dbReference type="Pfam" id="PF02754">
    <property type="entry name" value="CCG"/>
    <property type="match status" value="2"/>
</dbReference>
<evidence type="ECO:0000256" key="1">
    <source>
        <dbReference type="ARBA" id="ARBA00023002"/>
    </source>
</evidence>
<dbReference type="GO" id="GO:0016491">
    <property type="term" value="F:oxidoreductase activity"/>
    <property type="evidence" value="ECO:0007669"/>
    <property type="project" value="UniProtKB-KW"/>
</dbReference>
<dbReference type="KEGG" id="dalk:DSCA_54680"/>
<proteinExistence type="predicted"/>
<feature type="domain" description="Cysteine-rich" evidence="2">
    <location>
        <begin position="3"/>
        <end position="87"/>
    </location>
</feature>
<dbReference type="Proteomes" id="UP000427906">
    <property type="component" value="Chromosome"/>
</dbReference>
<dbReference type="Gene3D" id="3.40.50.11810">
    <property type="match status" value="1"/>
</dbReference>
<dbReference type="InterPro" id="IPR004017">
    <property type="entry name" value="Cys_rich_dom"/>
</dbReference>
<organism evidence="3 4">
    <name type="scientific">Desulfosarcina alkanivorans</name>
    <dbReference type="NCBI Taxonomy" id="571177"/>
    <lineage>
        <taxon>Bacteria</taxon>
        <taxon>Pseudomonadati</taxon>
        <taxon>Thermodesulfobacteriota</taxon>
        <taxon>Desulfobacteria</taxon>
        <taxon>Desulfobacterales</taxon>
        <taxon>Desulfosarcinaceae</taxon>
        <taxon>Desulfosarcina</taxon>
    </lineage>
</organism>
<dbReference type="InterPro" id="IPR051278">
    <property type="entry name" value="HdrB/HdrD_reductase"/>
</dbReference>
<evidence type="ECO:0000313" key="4">
    <source>
        <dbReference type="Proteomes" id="UP000427906"/>
    </source>
</evidence>
<evidence type="ECO:0000313" key="3">
    <source>
        <dbReference type="EMBL" id="BBO71538.1"/>
    </source>
</evidence>
<dbReference type="EMBL" id="AP021874">
    <property type="protein sequence ID" value="BBO71538.1"/>
    <property type="molecule type" value="Genomic_DNA"/>
</dbReference>
<evidence type="ECO:0000259" key="2">
    <source>
        <dbReference type="Pfam" id="PF02754"/>
    </source>
</evidence>
<dbReference type="PANTHER" id="PTHR42947:SF1">
    <property type="entry name" value="COB--COM HETERODISULFIDE REDUCTASE SUBUNIT B 1"/>
    <property type="match status" value="1"/>
</dbReference>
<reference evidence="3 4" key="1">
    <citation type="submission" date="2019-11" db="EMBL/GenBank/DDBJ databases">
        <title>Comparative genomics of hydrocarbon-degrading Desulfosarcina strains.</title>
        <authorList>
            <person name="Watanabe M."/>
            <person name="Kojima H."/>
            <person name="Fukui M."/>
        </authorList>
    </citation>
    <scope>NUCLEOTIDE SEQUENCE [LARGE SCALE GENOMIC DNA]</scope>
    <source>
        <strain evidence="3 4">PL12</strain>
    </source>
</reference>